<dbReference type="EMBL" id="LPLU01000009">
    <property type="protein sequence ID" value="KWK85711.1"/>
    <property type="molecule type" value="Genomic_DNA"/>
</dbReference>
<comment type="subcellular location">
    <subcellularLocation>
        <location evidence="1">Cell membrane</location>
        <topology evidence="1">Multi-pass membrane protein</topology>
    </subcellularLocation>
</comment>
<feature type="transmembrane region" description="Helical" evidence="8">
    <location>
        <begin position="438"/>
        <end position="464"/>
    </location>
</feature>
<feature type="transmembrane region" description="Helical" evidence="8">
    <location>
        <begin position="390"/>
        <end position="411"/>
    </location>
</feature>
<comment type="similarity">
    <text evidence="2">Belongs to the resistance-nodulation-cell division (RND) (TC 2.A.6) family.</text>
</comment>
<evidence type="ECO:0000256" key="4">
    <source>
        <dbReference type="ARBA" id="ARBA00022475"/>
    </source>
</evidence>
<organism evidence="9 10">
    <name type="scientific">Burkholderia ubonensis</name>
    <dbReference type="NCBI Taxonomy" id="101571"/>
    <lineage>
        <taxon>Bacteria</taxon>
        <taxon>Pseudomonadati</taxon>
        <taxon>Pseudomonadota</taxon>
        <taxon>Betaproteobacteria</taxon>
        <taxon>Burkholderiales</taxon>
        <taxon>Burkholderiaceae</taxon>
        <taxon>Burkholderia</taxon>
        <taxon>Burkholderia cepacia complex</taxon>
    </lineage>
</organism>
<dbReference type="NCBIfam" id="TIGR00914">
    <property type="entry name" value="2A0601"/>
    <property type="match status" value="1"/>
</dbReference>
<evidence type="ECO:0000256" key="5">
    <source>
        <dbReference type="ARBA" id="ARBA00022692"/>
    </source>
</evidence>
<proteinExistence type="inferred from homology"/>
<dbReference type="SUPFAM" id="SSF82693">
    <property type="entry name" value="Multidrug efflux transporter AcrB pore domain, PN1, PN2, PC1 and PC2 subdomains"/>
    <property type="match status" value="2"/>
</dbReference>
<keyword evidence="5 8" id="KW-0812">Transmembrane</keyword>
<feature type="transmembrane region" description="Helical" evidence="8">
    <location>
        <begin position="874"/>
        <end position="891"/>
    </location>
</feature>
<comment type="caution">
    <text evidence="9">The sequence shown here is derived from an EMBL/GenBank/DDBJ whole genome shotgun (WGS) entry which is preliminary data.</text>
</comment>
<feature type="transmembrane region" description="Helical" evidence="8">
    <location>
        <begin position="365"/>
        <end position="384"/>
    </location>
</feature>
<feature type="transmembrane region" description="Helical" evidence="8">
    <location>
        <begin position="484"/>
        <end position="505"/>
    </location>
</feature>
<evidence type="ECO:0000256" key="6">
    <source>
        <dbReference type="ARBA" id="ARBA00022989"/>
    </source>
</evidence>
<dbReference type="Pfam" id="PF00873">
    <property type="entry name" value="ACR_tran"/>
    <property type="match status" value="1"/>
</dbReference>
<protein>
    <submittedName>
        <fullName evidence="9">Cation transporter</fullName>
    </submittedName>
</protein>
<evidence type="ECO:0000313" key="10">
    <source>
        <dbReference type="Proteomes" id="UP000065504"/>
    </source>
</evidence>
<gene>
    <name evidence="9" type="ORF">WM16_30505</name>
</gene>
<accession>A0A108D385</accession>
<feature type="transmembrane region" description="Helical" evidence="8">
    <location>
        <begin position="1014"/>
        <end position="1036"/>
    </location>
</feature>
<dbReference type="AlphaFoldDB" id="A0A108D385"/>
<dbReference type="GO" id="GO:0008324">
    <property type="term" value="F:monoatomic cation transmembrane transporter activity"/>
    <property type="evidence" value="ECO:0007669"/>
    <property type="project" value="InterPro"/>
</dbReference>
<dbReference type="PANTHER" id="PTHR32063:SF19">
    <property type="entry name" value="CATION EFFLUX SYSTEM PROTEIN CUSA"/>
    <property type="match status" value="1"/>
</dbReference>
<dbReference type="Gene3D" id="3.30.2090.10">
    <property type="entry name" value="Multidrug efflux transporter AcrB TolC docking domain, DN and DC subdomains"/>
    <property type="match status" value="2"/>
</dbReference>
<name>A0A108D385_9BURK</name>
<feature type="transmembrane region" description="Helical" evidence="8">
    <location>
        <begin position="983"/>
        <end position="1002"/>
    </location>
</feature>
<dbReference type="SUPFAM" id="SSF82866">
    <property type="entry name" value="Multidrug efflux transporter AcrB transmembrane domain"/>
    <property type="match status" value="2"/>
</dbReference>
<dbReference type="Proteomes" id="UP000065504">
    <property type="component" value="Unassembled WGS sequence"/>
</dbReference>
<dbReference type="Gene3D" id="3.30.70.1430">
    <property type="entry name" value="Multidrug efflux transporter AcrB pore domain"/>
    <property type="match status" value="2"/>
</dbReference>
<dbReference type="PRINTS" id="PR00702">
    <property type="entry name" value="ACRIFLAVINRP"/>
</dbReference>
<evidence type="ECO:0000256" key="3">
    <source>
        <dbReference type="ARBA" id="ARBA00022448"/>
    </source>
</evidence>
<evidence type="ECO:0000256" key="8">
    <source>
        <dbReference type="SAM" id="Phobius"/>
    </source>
</evidence>
<keyword evidence="4" id="KW-1003">Cell membrane</keyword>
<dbReference type="Gene3D" id="3.30.70.1320">
    <property type="entry name" value="Multidrug efflux transporter AcrB pore domain like"/>
    <property type="match status" value="1"/>
</dbReference>
<dbReference type="Gene3D" id="3.30.70.1440">
    <property type="entry name" value="Multidrug efflux transporter AcrB pore domain"/>
    <property type="match status" value="1"/>
</dbReference>
<dbReference type="GO" id="GO:0005886">
    <property type="term" value="C:plasma membrane"/>
    <property type="evidence" value="ECO:0007669"/>
    <property type="project" value="UniProtKB-SubCell"/>
</dbReference>
<feature type="transmembrane region" description="Helical" evidence="8">
    <location>
        <begin position="924"/>
        <end position="948"/>
    </location>
</feature>
<evidence type="ECO:0000256" key="1">
    <source>
        <dbReference type="ARBA" id="ARBA00004651"/>
    </source>
</evidence>
<feature type="transmembrane region" description="Helical" evidence="8">
    <location>
        <begin position="898"/>
        <end position="918"/>
    </location>
</feature>
<dbReference type="SUPFAM" id="SSF82714">
    <property type="entry name" value="Multidrug efflux transporter AcrB TolC docking domain, DN and DC subdomains"/>
    <property type="match status" value="2"/>
</dbReference>
<evidence type="ECO:0000256" key="2">
    <source>
        <dbReference type="ARBA" id="ARBA00010942"/>
    </source>
</evidence>
<evidence type="ECO:0000256" key="7">
    <source>
        <dbReference type="ARBA" id="ARBA00023136"/>
    </source>
</evidence>
<feature type="transmembrane region" description="Helical" evidence="8">
    <location>
        <begin position="536"/>
        <end position="555"/>
    </location>
</feature>
<reference evidence="9 10" key="1">
    <citation type="submission" date="2015-11" db="EMBL/GenBank/DDBJ databases">
        <title>Expanding the genomic diversity of Burkholderia species for the development of highly accurate diagnostics.</title>
        <authorList>
            <person name="Sahl J."/>
            <person name="Keim P."/>
            <person name="Wagner D."/>
        </authorList>
    </citation>
    <scope>NUCLEOTIDE SEQUENCE [LARGE SCALE GENOMIC DNA]</scope>
    <source>
        <strain evidence="9 10">MSMB782WGS</strain>
    </source>
</reference>
<dbReference type="Gene3D" id="1.20.1640.10">
    <property type="entry name" value="Multidrug efflux transporter AcrB transmembrane domain"/>
    <property type="match status" value="2"/>
</dbReference>
<evidence type="ECO:0000313" key="9">
    <source>
        <dbReference type="EMBL" id="KWK85711.1"/>
    </source>
</evidence>
<keyword evidence="6 8" id="KW-1133">Transmembrane helix</keyword>
<dbReference type="InterPro" id="IPR001036">
    <property type="entry name" value="Acrflvin-R"/>
</dbReference>
<keyword evidence="7 8" id="KW-0472">Membrane</keyword>
<dbReference type="InterPro" id="IPR004763">
    <property type="entry name" value="CusA-like"/>
</dbReference>
<dbReference type="InterPro" id="IPR027463">
    <property type="entry name" value="AcrB_DN_DC_subdom"/>
</dbReference>
<keyword evidence="3" id="KW-0813">Transport</keyword>
<sequence length="1068" mass="115483">MIARLIRWSIHNRFMVLLATVLVTGWGVYSVTETPLDALPDLSDTQVIIKASYPGKAPQVIEDQVTYPLTTTMLGVPGAKTIRAYSSFGDAFVYVLFDDKTDPYWARSRVLEYLNQVQSRLPQGATVSLGPDATGVGWVYEYALVDRTGQHDLGQLRALNDWFLKFELKAVPDVSEVASIGGMVRQYQVVLDPDKLRAYGITQAAVADALGKANQASGGSVVELAESEYMVRSSGYLRSLDDFRKVVLRANDAGTPVLLGDVARIQIGPEMRRGIAELNGQGEVAGGVIVMRSGKNALTTIDAVKAKLADLKRSLPPGVEVVTTYDRSQLIERAVDNLKDKLIEEFIIVGLVCAVFLFHLRSAFVAILSLPLGVLAAFIVMRYQGVNANLMSLGGIAIAIGAMIDAAIVMIENAHKHLEAFEHEFPDTRMTAAQRWELIATSAAEVGPALFFSLLIITLSFIPVFSLEGQEGKLFSPLAFTKTYTIAAAAGLSVTLVPVLMGYLIRGRIPHENANPINRVLIRLYRPLLDATLRRPWAAIGLAVVALVLTVLPISRLGGEFMPPLDEGDLLYMPTALPGISAAKASELLQQTDRLIKTVPEVATVFGKSGRADTATDPAPLEMFETTIQFKPRSQWRPGMTPAKLVDELDRTVKVPGLSNVWVPPIRNRLDMLSTGIKTPVGVKISGPDLTQIDRIATQVEAAVKGVPGVTSALAERLNGGRYIDVDIDRLAAARYGLSVADIQSVVSSAVGGENVGEVIAGRERFPINVRYPREIRDSLEKLRQLPVVTDRGAQIQLGDVARIAIADGPPMIRSENARLSGYVYVDIRNTDLQSAVKAMQKAVAQQVQLPPGYSIAWSGQFEYLERAAAKLRTVIPVTLVVIFVLLFLTFNSAADALLLMSTVPFALVGGFWLIWLLGHSVSVATSVGFIALAGVAAEFGVVMLLYLKGALNRRLEDGELLTEALLFEAIREGAVLRVRPKAMTVAVVLAGLIPIMVGHGAGSEVMQRIAAPMVGGMVTAPLLSMFVIPAAWLLLQRRRAKQASATRFPHAVPSGTKVSVNQTGEVQ</sequence>
<dbReference type="PANTHER" id="PTHR32063">
    <property type="match status" value="1"/>
</dbReference>
<feature type="transmembrane region" description="Helical" evidence="8">
    <location>
        <begin position="342"/>
        <end position="358"/>
    </location>
</feature>
<dbReference type="GO" id="GO:0042910">
    <property type="term" value="F:xenobiotic transmembrane transporter activity"/>
    <property type="evidence" value="ECO:0007669"/>
    <property type="project" value="TreeGrafter"/>
</dbReference>
<dbReference type="RefSeq" id="WP_060231763.1">
    <property type="nucleotide sequence ID" value="NZ_LPLU01000009.1"/>
</dbReference>